<accession>A0A511QI60</accession>
<dbReference type="Pfam" id="PF20469">
    <property type="entry name" value="OLD-like_TOPRIM"/>
    <property type="match status" value="1"/>
</dbReference>
<evidence type="ECO:0000313" key="4">
    <source>
        <dbReference type="Proteomes" id="UP000321922"/>
    </source>
</evidence>
<name>A0A511QI60_9VIBR</name>
<dbReference type="EMBL" id="BJXJ01000037">
    <property type="protein sequence ID" value="GEM76999.1"/>
    <property type="molecule type" value="Genomic_DNA"/>
</dbReference>
<dbReference type="RefSeq" id="WP_039981021.1">
    <property type="nucleotide sequence ID" value="NZ_BAOJ01000050.1"/>
</dbReference>
<evidence type="ECO:0000259" key="1">
    <source>
        <dbReference type="Pfam" id="PF13175"/>
    </source>
</evidence>
<dbReference type="AlphaFoldDB" id="A0A511QI60"/>
<dbReference type="Gene3D" id="3.40.50.300">
    <property type="entry name" value="P-loop containing nucleotide triphosphate hydrolases"/>
    <property type="match status" value="1"/>
</dbReference>
<dbReference type="InterPro" id="IPR034139">
    <property type="entry name" value="TOPRIM_OLD"/>
</dbReference>
<feature type="domain" description="Endonuclease GajA/Old nuclease/RecF-like AAA" evidence="1">
    <location>
        <begin position="1"/>
        <end position="109"/>
    </location>
</feature>
<sequence length="617" mass="68586">MYLSELKAQHFRQFEDFSMAFNKGLNLLVGENNAGKSSVIDAIRLVLNTTSAEWVNLKSTDFLNGKNELQIQLKFEDLSLRESGLFLEYLTNEELTPGVDKSVLFITLSAKLAPNPFKKSQFIKTEIRSGINNDGPIIERDVREYLAATYLKPLRDAEAELSAGRSSRLSQILGSNTSLAGDTSATQRIIELLTGASKEIQADAAIQTAQDNIATLLNSLTFRANVFTPVLSLLGSKDYADMSESEKSFALKSILEKLTLELDASGIKHGLGYSSLLFMATELMLIKQEEEQYPLLLVEEPEAHLHPQLQLKFINYLRTENSQLQCILSTHSPVLASKAPLDSLILMQEGQAFPLRKGCTALEDEDYVFLEKFLDSTKANMFFAKGVLLVEGVAEVVLIPKIAELLGRPLEDYGVSLVSVNGLSRKRYAKAYRSSPTSVNPQPLPIKVACITDLDLWPDEAEDTGDNDYGFKTKKQPKPSGKGGNLKYWLSELNTDEINAKRAKKTEFDGELVKTFISNDWTFEFCLAKYGLSEELYQAINNSMDGYGALSTDTQIRAVQLYGVIEGKGDGKSEVSYSLADILSKYKDRPLDLKAKLPSYIVDAIEYVTEPFPLEIE</sequence>
<dbReference type="CDD" id="cd01026">
    <property type="entry name" value="TOPRIM_OLD"/>
    <property type="match status" value="1"/>
</dbReference>
<dbReference type="Pfam" id="PF13175">
    <property type="entry name" value="AAA_15"/>
    <property type="match status" value="2"/>
</dbReference>
<dbReference type="OrthoDB" id="3322489at2"/>
<proteinExistence type="predicted"/>
<reference evidence="3 4" key="1">
    <citation type="submission" date="2019-07" db="EMBL/GenBank/DDBJ databases">
        <title>Whole genome shotgun sequence of Vibrio sagamiensis NBRC 104589.</title>
        <authorList>
            <person name="Hosoyama A."/>
            <person name="Uohara A."/>
            <person name="Ohji S."/>
            <person name="Ichikawa N."/>
        </authorList>
    </citation>
    <scope>NUCLEOTIDE SEQUENCE [LARGE SCALE GENOMIC DNA]</scope>
    <source>
        <strain evidence="3 4">NBRC 104589</strain>
    </source>
</reference>
<feature type="domain" description="OLD protein-like TOPRIM" evidence="2">
    <location>
        <begin position="382"/>
        <end position="455"/>
    </location>
</feature>
<dbReference type="InterPro" id="IPR027417">
    <property type="entry name" value="P-loop_NTPase"/>
</dbReference>
<evidence type="ECO:0000313" key="3">
    <source>
        <dbReference type="EMBL" id="GEM76999.1"/>
    </source>
</evidence>
<dbReference type="SUPFAM" id="SSF52540">
    <property type="entry name" value="P-loop containing nucleoside triphosphate hydrolases"/>
    <property type="match status" value="1"/>
</dbReference>
<comment type="caution">
    <text evidence="3">The sequence shown here is derived from an EMBL/GenBank/DDBJ whole genome shotgun (WGS) entry which is preliminary data.</text>
</comment>
<dbReference type="InterPro" id="IPR051396">
    <property type="entry name" value="Bact_Antivir_Def_Nuclease"/>
</dbReference>
<feature type="domain" description="Endonuclease GajA/Old nuclease/RecF-like AAA" evidence="1">
    <location>
        <begin position="200"/>
        <end position="335"/>
    </location>
</feature>
<evidence type="ECO:0000259" key="2">
    <source>
        <dbReference type="Pfam" id="PF20469"/>
    </source>
</evidence>
<dbReference type="PANTHER" id="PTHR43581:SF4">
    <property type="entry name" value="ATP_GTP PHOSPHATASE"/>
    <property type="match status" value="1"/>
</dbReference>
<keyword evidence="4" id="KW-1185">Reference proteome</keyword>
<organism evidence="3 4">
    <name type="scientific">Vibrio sagamiensis NBRC 104589</name>
    <dbReference type="NCBI Taxonomy" id="1219064"/>
    <lineage>
        <taxon>Bacteria</taxon>
        <taxon>Pseudomonadati</taxon>
        <taxon>Pseudomonadota</taxon>
        <taxon>Gammaproteobacteria</taxon>
        <taxon>Vibrionales</taxon>
        <taxon>Vibrionaceae</taxon>
        <taxon>Vibrio</taxon>
    </lineage>
</organism>
<dbReference type="InterPro" id="IPR041685">
    <property type="entry name" value="AAA_GajA/Old/RecF-like"/>
</dbReference>
<protein>
    <submittedName>
        <fullName evidence="3">Uncharacterized protein</fullName>
    </submittedName>
</protein>
<dbReference type="PANTHER" id="PTHR43581">
    <property type="entry name" value="ATP/GTP PHOSPHATASE"/>
    <property type="match status" value="1"/>
</dbReference>
<gene>
    <name evidence="3" type="ORF">VSA01S_31110</name>
</gene>
<dbReference type="Proteomes" id="UP000321922">
    <property type="component" value="Unassembled WGS sequence"/>
</dbReference>